<dbReference type="EMBL" id="JACMSE010000003">
    <property type="protein sequence ID" value="MBC2888978.1"/>
    <property type="molecule type" value="Genomic_DNA"/>
</dbReference>
<protein>
    <submittedName>
        <fullName evidence="1">Crp/Fnr family transcriptional regulator</fullName>
    </submittedName>
</protein>
<dbReference type="InterPro" id="IPR014710">
    <property type="entry name" value="RmlC-like_jellyroll"/>
</dbReference>
<reference evidence="1 2" key="1">
    <citation type="submission" date="2020-08" db="EMBL/GenBank/DDBJ databases">
        <authorList>
            <person name="Liu C."/>
            <person name="Sun Q."/>
        </authorList>
    </citation>
    <scope>NUCLEOTIDE SEQUENCE [LARGE SCALE GENOMIC DNA]</scope>
    <source>
        <strain evidence="1 2">N22</strain>
    </source>
</reference>
<keyword evidence="2" id="KW-1185">Reference proteome</keyword>
<organism evidence="1 2">
    <name type="scientific">Gordonibacter massiliensis</name>
    <name type="common">ex Traore et al. 2017</name>
    <dbReference type="NCBI Taxonomy" id="1841863"/>
    <lineage>
        <taxon>Bacteria</taxon>
        <taxon>Bacillati</taxon>
        <taxon>Actinomycetota</taxon>
        <taxon>Coriobacteriia</taxon>
        <taxon>Eggerthellales</taxon>
        <taxon>Eggerthellaceae</taxon>
        <taxon>Gordonibacter</taxon>
    </lineage>
</organism>
<accession>A0A842JGE2</accession>
<gene>
    <name evidence="1" type="ORF">H7313_06400</name>
</gene>
<evidence type="ECO:0000313" key="2">
    <source>
        <dbReference type="Proteomes" id="UP000587396"/>
    </source>
</evidence>
<comment type="caution">
    <text evidence="1">The sequence shown here is derived from an EMBL/GenBank/DDBJ whole genome shotgun (WGS) entry which is preliminary data.</text>
</comment>
<dbReference type="RefSeq" id="WP_185904874.1">
    <property type="nucleotide sequence ID" value="NZ_JACMSE010000003.1"/>
</dbReference>
<dbReference type="Gene3D" id="2.60.120.10">
    <property type="entry name" value="Jelly Rolls"/>
    <property type="match status" value="1"/>
</dbReference>
<evidence type="ECO:0000313" key="1">
    <source>
        <dbReference type="EMBL" id="MBC2888978.1"/>
    </source>
</evidence>
<sequence>MTDSLLASWAEDRFVGEEFHCKKGRVYVISCGTRTYTWFVKEGVLFTTAQSECGEEELANTIWQKNCMIHSLDEDTMLPLHALTDCVLVRYPSEEINRHLKENPELGWLLAEHYHDQFTSTLAKYKHAALDASEDQLKYLEDIFSQIDELKGEHISDATLATFMGMHRVSVSRVRKKLDGQKADTPSPL</sequence>
<proteinExistence type="predicted"/>
<name>A0A842JGE2_9ACTN</name>
<dbReference type="Proteomes" id="UP000587396">
    <property type="component" value="Unassembled WGS sequence"/>
</dbReference>
<dbReference type="AlphaFoldDB" id="A0A842JGE2"/>
<dbReference type="InterPro" id="IPR018490">
    <property type="entry name" value="cNMP-bd_dom_sf"/>
</dbReference>
<dbReference type="SUPFAM" id="SSF51206">
    <property type="entry name" value="cAMP-binding domain-like"/>
    <property type="match status" value="1"/>
</dbReference>